<protein>
    <submittedName>
        <fullName evidence="4">Hyaluronan mediated motility receptor</fullName>
    </submittedName>
</protein>
<dbReference type="OrthoDB" id="633301at2759"/>
<accession>A0A6I9S5M3</accession>
<dbReference type="RefSeq" id="XP_010938044.1">
    <property type="nucleotide sequence ID" value="XM_010939742.3"/>
</dbReference>
<dbReference type="FunCoup" id="A0A6I9S5M3">
    <property type="interactions" value="137"/>
</dbReference>
<dbReference type="KEGG" id="egu:105057223"/>
<feature type="compositionally biased region" description="Basic residues" evidence="2">
    <location>
        <begin position="1"/>
        <end position="14"/>
    </location>
</feature>
<evidence type="ECO:0000313" key="4">
    <source>
        <dbReference type="RefSeq" id="XP_010938044.1"/>
    </source>
</evidence>
<feature type="coiled-coil region" evidence="1">
    <location>
        <begin position="188"/>
        <end position="243"/>
    </location>
</feature>
<keyword evidence="3" id="KW-1185">Reference proteome</keyword>
<feature type="region of interest" description="Disordered" evidence="2">
    <location>
        <begin position="1"/>
        <end position="24"/>
    </location>
</feature>
<keyword evidence="4" id="KW-0675">Receptor</keyword>
<name>A0A6I9S5M3_ELAGV</name>
<evidence type="ECO:0000256" key="2">
    <source>
        <dbReference type="SAM" id="MobiDB-lite"/>
    </source>
</evidence>
<feature type="coiled-coil region" evidence="1">
    <location>
        <begin position="69"/>
        <end position="145"/>
    </location>
</feature>
<organism evidence="3 4">
    <name type="scientific">Elaeis guineensis var. tenera</name>
    <name type="common">Oil palm</name>
    <dbReference type="NCBI Taxonomy" id="51953"/>
    <lineage>
        <taxon>Eukaryota</taxon>
        <taxon>Viridiplantae</taxon>
        <taxon>Streptophyta</taxon>
        <taxon>Embryophyta</taxon>
        <taxon>Tracheophyta</taxon>
        <taxon>Spermatophyta</taxon>
        <taxon>Magnoliopsida</taxon>
        <taxon>Liliopsida</taxon>
        <taxon>Arecaceae</taxon>
        <taxon>Arecoideae</taxon>
        <taxon>Cocoseae</taxon>
        <taxon>Elaeidinae</taxon>
        <taxon>Elaeis</taxon>
    </lineage>
</organism>
<evidence type="ECO:0000256" key="1">
    <source>
        <dbReference type="SAM" id="Coils"/>
    </source>
</evidence>
<dbReference type="InParanoid" id="A0A6I9S5M3"/>
<gene>
    <name evidence="4" type="primary">LOC105057223</name>
</gene>
<sequence>MDGRKKKNRKKKGGQSKVAEDANINAAEVTMQELNHISATEQNHNVHSSGNADVQSVGVSESDIELEKHKIYEEKCVKLQEEIRQLEDEKNSGLQTQVTLEEKIKALQNEVDSCSQKEVNLEEKIKVLQNEVDSCSQKEASLEAKLNDLQIGNDSIIQKEVILDDRVKDIEGIKDIWVLRETSIREMIARLQEANIGLQMQVKELEESRSNILQENQRLVESISELELRIQRLETEASAWATSKVMTKFHEEIKSLDQIEAAHALIKKPDSGNEGLAGKVTEHYMEPNQHAASAEHSNPELDHEMTQAITSTDYASEYGEKIFELGEKVQPLLGIQGRFSTSNGVEGFVADPGVRSAQPLGLDEPRISEDIVSVPLDEIQIHEEDLQGMVNNEKAPEVPLSDAPLIGAPFRLISFVAKYVSGADLVNQDVSKSGRFV</sequence>
<feature type="region of interest" description="Disordered" evidence="2">
    <location>
        <begin position="36"/>
        <end position="55"/>
    </location>
</feature>
<proteinExistence type="predicted"/>
<keyword evidence="1" id="KW-0175">Coiled coil</keyword>
<evidence type="ECO:0000313" key="3">
    <source>
        <dbReference type="Proteomes" id="UP000504607"/>
    </source>
</evidence>
<reference evidence="4" key="1">
    <citation type="submission" date="2025-08" db="UniProtKB">
        <authorList>
            <consortium name="RefSeq"/>
        </authorList>
    </citation>
    <scope>IDENTIFICATION</scope>
</reference>
<dbReference type="AlphaFoldDB" id="A0A6I9S5M3"/>
<dbReference type="Proteomes" id="UP000504607">
    <property type="component" value="Chromosome 14"/>
</dbReference>
<dbReference type="GeneID" id="105057223"/>